<dbReference type="GO" id="GO:0019693">
    <property type="term" value="P:ribose phosphate metabolic process"/>
    <property type="evidence" value="ECO:0007669"/>
    <property type="project" value="TreeGrafter"/>
</dbReference>
<organism evidence="9 10">
    <name type="scientific">Achromobacter spanius</name>
    <dbReference type="NCBI Taxonomy" id="217203"/>
    <lineage>
        <taxon>Bacteria</taxon>
        <taxon>Pseudomonadati</taxon>
        <taxon>Pseudomonadota</taxon>
        <taxon>Betaproteobacteria</taxon>
        <taxon>Burkholderiales</taxon>
        <taxon>Alcaligenaceae</taxon>
        <taxon>Achromobacter</taxon>
    </lineage>
</organism>
<proteinExistence type="inferred from homology"/>
<comment type="similarity">
    <text evidence="3">Belongs to the Nudix hydrolase family. NudK subfamily.</text>
</comment>
<name>A0A2S0I9R5_9BURK</name>
<keyword evidence="5" id="KW-0378">Hydrolase</keyword>
<feature type="domain" description="Nudix hydrolase" evidence="8">
    <location>
        <begin position="47"/>
        <end position="180"/>
    </location>
</feature>
<dbReference type="PROSITE" id="PS00893">
    <property type="entry name" value="NUDIX_BOX"/>
    <property type="match status" value="1"/>
</dbReference>
<dbReference type="PANTHER" id="PTHR11839">
    <property type="entry name" value="UDP/ADP-SUGAR PYROPHOSPHATASE"/>
    <property type="match status" value="1"/>
</dbReference>
<dbReference type="PROSITE" id="PS51462">
    <property type="entry name" value="NUDIX"/>
    <property type="match status" value="1"/>
</dbReference>
<evidence type="ECO:0000256" key="2">
    <source>
        <dbReference type="ARBA" id="ARBA00001946"/>
    </source>
</evidence>
<sequence>MTRPADTHLVETLLESEAPYDGSFLKIRRDTVSLPNGHTGIREYVVHPGAVVVIPLLDDGTVLLERQFRYPIGRVMTEFPAGKLDPGEDPLVCAKRELLEETGYTAGQWAHAGALHLAIAYSTEIIHIFFARGLRAGERQLDQDEFLDVITKRPDEVLAACSQGEVTDAKTLTCVLWMQNVLSGAWKLDWQDNVA</sequence>
<gene>
    <name evidence="9" type="ORF">CLM73_17660</name>
</gene>
<dbReference type="GO" id="GO:0006753">
    <property type="term" value="P:nucleoside phosphate metabolic process"/>
    <property type="evidence" value="ECO:0007669"/>
    <property type="project" value="TreeGrafter"/>
</dbReference>
<evidence type="ECO:0000256" key="6">
    <source>
        <dbReference type="ARBA" id="ARBA00032162"/>
    </source>
</evidence>
<evidence type="ECO:0000256" key="5">
    <source>
        <dbReference type="ARBA" id="ARBA00022801"/>
    </source>
</evidence>
<accession>A0A2S0I9R5</accession>
<evidence type="ECO:0000256" key="1">
    <source>
        <dbReference type="ARBA" id="ARBA00000847"/>
    </source>
</evidence>
<dbReference type="PANTHER" id="PTHR11839:SF18">
    <property type="entry name" value="NUDIX HYDROLASE DOMAIN-CONTAINING PROTEIN"/>
    <property type="match status" value="1"/>
</dbReference>
<dbReference type="InterPro" id="IPR020084">
    <property type="entry name" value="NUDIX_hydrolase_CS"/>
</dbReference>
<comment type="cofactor">
    <cofactor evidence="2">
        <name>Mg(2+)</name>
        <dbReference type="ChEBI" id="CHEBI:18420"/>
    </cofactor>
</comment>
<dbReference type="InterPro" id="IPR015797">
    <property type="entry name" value="NUDIX_hydrolase-like_dom_sf"/>
</dbReference>
<evidence type="ECO:0000256" key="3">
    <source>
        <dbReference type="ARBA" id="ARBA00007275"/>
    </source>
</evidence>
<dbReference type="SUPFAM" id="SSF55811">
    <property type="entry name" value="Nudix"/>
    <property type="match status" value="1"/>
</dbReference>
<evidence type="ECO:0000256" key="7">
    <source>
        <dbReference type="ARBA" id="ARBA00032272"/>
    </source>
</evidence>
<dbReference type="Pfam" id="PF00293">
    <property type="entry name" value="NUDIX"/>
    <property type="match status" value="1"/>
</dbReference>
<evidence type="ECO:0000256" key="4">
    <source>
        <dbReference type="ARBA" id="ARBA00016377"/>
    </source>
</evidence>
<evidence type="ECO:0000313" key="10">
    <source>
        <dbReference type="Proteomes" id="UP000239477"/>
    </source>
</evidence>
<evidence type="ECO:0000259" key="8">
    <source>
        <dbReference type="PROSITE" id="PS51462"/>
    </source>
</evidence>
<dbReference type="RefSeq" id="WP_105239546.1">
    <property type="nucleotide sequence ID" value="NZ_CP023270.1"/>
</dbReference>
<dbReference type="InterPro" id="IPR000086">
    <property type="entry name" value="NUDIX_hydrolase_dom"/>
</dbReference>
<dbReference type="GO" id="GO:0016787">
    <property type="term" value="F:hydrolase activity"/>
    <property type="evidence" value="ECO:0007669"/>
    <property type="project" value="UniProtKB-KW"/>
</dbReference>
<dbReference type="GO" id="GO:0005829">
    <property type="term" value="C:cytosol"/>
    <property type="evidence" value="ECO:0007669"/>
    <property type="project" value="TreeGrafter"/>
</dbReference>
<dbReference type="Proteomes" id="UP000239477">
    <property type="component" value="Chromosome"/>
</dbReference>
<keyword evidence="10" id="KW-1185">Reference proteome</keyword>
<protein>
    <recommendedName>
        <fullName evidence="4">GDP-mannose pyrophosphatase</fullName>
    </recommendedName>
    <alternativeName>
        <fullName evidence="6">GDP-mannose hydrolase</fullName>
    </alternativeName>
    <alternativeName>
        <fullName evidence="7">GDPMK</fullName>
    </alternativeName>
</protein>
<dbReference type="OrthoDB" id="9806150at2"/>
<evidence type="ECO:0000313" key="9">
    <source>
        <dbReference type="EMBL" id="AVJ28789.1"/>
    </source>
</evidence>
<dbReference type="AlphaFoldDB" id="A0A2S0I9R5"/>
<dbReference type="EMBL" id="CP023270">
    <property type="protein sequence ID" value="AVJ28789.1"/>
    <property type="molecule type" value="Genomic_DNA"/>
</dbReference>
<dbReference type="Gene3D" id="3.90.79.10">
    <property type="entry name" value="Nucleoside Triphosphate Pyrophosphohydrolase"/>
    <property type="match status" value="1"/>
</dbReference>
<reference evidence="9 10" key="1">
    <citation type="submission" date="2017-09" db="EMBL/GenBank/DDBJ databases">
        <title>Genomic, metabolic, and phenotypic characteristics of bacterial isolates from the natural microbiome of the model nematode Caenorhabditis elegans.</title>
        <authorList>
            <person name="Zimmermann J."/>
            <person name="Obeng N."/>
            <person name="Yang W."/>
            <person name="Obeng O."/>
            <person name="Kissoyan K."/>
            <person name="Pees B."/>
            <person name="Dirksen P."/>
            <person name="Hoppner M."/>
            <person name="Franke A."/>
            <person name="Rosenstiel P."/>
            <person name="Leippe M."/>
            <person name="Dierking K."/>
            <person name="Kaleta C."/>
            <person name="Schulenburg H."/>
        </authorList>
    </citation>
    <scope>NUCLEOTIDE SEQUENCE [LARGE SCALE GENOMIC DNA]</scope>
    <source>
        <strain evidence="9 10">MYb73</strain>
    </source>
</reference>
<comment type="catalytic activity">
    <reaction evidence="1">
        <text>GDP-alpha-D-mannose + H2O = alpha-D-mannose 1-phosphate + GMP + 2 H(+)</text>
        <dbReference type="Rhea" id="RHEA:27978"/>
        <dbReference type="ChEBI" id="CHEBI:15377"/>
        <dbReference type="ChEBI" id="CHEBI:15378"/>
        <dbReference type="ChEBI" id="CHEBI:57527"/>
        <dbReference type="ChEBI" id="CHEBI:58115"/>
        <dbReference type="ChEBI" id="CHEBI:58409"/>
    </reaction>
</comment>